<sequence>MRMDFNLNITQEQKLIMTQQMQLSVKILQMSGIELQEYIDKEIQENPVLDAKYEEPAGKDNKDDIDYKELVKFLEFDNYGSQSYEHYDNSDEVSPFQFISNQKSFGEFLEEQVLELNKDEYTKTLCRYIINSLDEKGYLAVPLKSLSEELHISEDDMEDILYIIQSLEPYGVGARDLKECLKIQLKCKGIFDENLLEIIDNHLEDIAENRYANIAKSLKITAKEAQNYGDAIKKLEPKPSRGFYNGEETKYIAPDAYIRNIDGEYFIIMNDSLAPKLSVNSIYKEILKMDKDKDAVKYVKDKMNSAMFLMKSVESRKSTIYRVLEKIVEKQKDSLDYGEDHLHPMTLKEVAEELNLHESTISRAIRDKYVYTPKGIIKIKKFFTQGIVANGFSEDISTVNIKNAIKKLIDEENKKKPISDQNICDKLNDMNMNISRRTVAKYREELGIKSSSKRKRL</sequence>
<feature type="domain" description="RNA polymerase sigma factor 54 core-binding" evidence="10">
    <location>
        <begin position="97"/>
        <end position="283"/>
    </location>
</feature>
<reference evidence="11 12" key="1">
    <citation type="submission" date="2016-10" db="EMBL/GenBank/DDBJ databases">
        <authorList>
            <person name="de Groot N.N."/>
        </authorList>
    </citation>
    <scope>NUCLEOTIDE SEQUENCE [LARGE SCALE GENOMIC DNA]</scope>
    <source>
        <strain evidence="11 12">NLAE-zl-G419</strain>
    </source>
</reference>
<keyword evidence="6" id="KW-0731">Sigma factor</keyword>
<dbReference type="GO" id="GO:0006352">
    <property type="term" value="P:DNA-templated transcription initiation"/>
    <property type="evidence" value="ECO:0007669"/>
    <property type="project" value="InterPro"/>
</dbReference>
<dbReference type="InterPro" id="IPR038709">
    <property type="entry name" value="RpoN_core-bd_sf"/>
</dbReference>
<evidence type="ECO:0000256" key="5">
    <source>
        <dbReference type="ARBA" id="ARBA00023015"/>
    </source>
</evidence>
<evidence type="ECO:0000256" key="2">
    <source>
        <dbReference type="ARBA" id="ARBA00022478"/>
    </source>
</evidence>
<dbReference type="Pfam" id="PF00309">
    <property type="entry name" value="Sigma54_AID"/>
    <property type="match status" value="1"/>
</dbReference>
<dbReference type="GO" id="GO:0003677">
    <property type="term" value="F:DNA binding"/>
    <property type="evidence" value="ECO:0007669"/>
    <property type="project" value="UniProtKB-KW"/>
</dbReference>
<dbReference type="PRINTS" id="PR00045">
    <property type="entry name" value="SIGMA54FCT"/>
</dbReference>
<dbReference type="EMBL" id="FOOE01000005">
    <property type="protein sequence ID" value="SFF64277.1"/>
    <property type="molecule type" value="Genomic_DNA"/>
</dbReference>
<feature type="domain" description="RNA polymerase sigma factor 54 DNA-binding" evidence="9">
    <location>
        <begin position="297"/>
        <end position="456"/>
    </location>
</feature>
<proteinExistence type="inferred from homology"/>
<dbReference type="PROSITE" id="PS50044">
    <property type="entry name" value="SIGMA54_3"/>
    <property type="match status" value="1"/>
</dbReference>
<dbReference type="Gene3D" id="1.10.10.1330">
    <property type="entry name" value="RNA polymerase sigma-54 factor, core-binding domain"/>
    <property type="match status" value="1"/>
</dbReference>
<dbReference type="Pfam" id="PF04552">
    <property type="entry name" value="Sigma54_DBD"/>
    <property type="match status" value="1"/>
</dbReference>
<organism evidence="11 12">
    <name type="scientific">Clostridium cadaveris</name>
    <dbReference type="NCBI Taxonomy" id="1529"/>
    <lineage>
        <taxon>Bacteria</taxon>
        <taxon>Bacillati</taxon>
        <taxon>Bacillota</taxon>
        <taxon>Clostridia</taxon>
        <taxon>Eubacteriales</taxon>
        <taxon>Clostridiaceae</taxon>
        <taxon>Clostridium</taxon>
    </lineage>
</organism>
<keyword evidence="7" id="KW-0238">DNA-binding</keyword>
<dbReference type="PANTHER" id="PTHR32248">
    <property type="entry name" value="RNA POLYMERASE SIGMA-54 FACTOR"/>
    <property type="match status" value="1"/>
</dbReference>
<keyword evidence="2" id="KW-0240">DNA-directed RNA polymerase</keyword>
<evidence type="ECO:0000256" key="4">
    <source>
        <dbReference type="ARBA" id="ARBA00022695"/>
    </source>
</evidence>
<evidence type="ECO:0000256" key="6">
    <source>
        <dbReference type="ARBA" id="ARBA00023082"/>
    </source>
</evidence>
<dbReference type="GO" id="GO:0016779">
    <property type="term" value="F:nucleotidyltransferase activity"/>
    <property type="evidence" value="ECO:0007669"/>
    <property type="project" value="UniProtKB-KW"/>
</dbReference>
<dbReference type="PROSITE" id="PS00718">
    <property type="entry name" value="SIGMA54_2"/>
    <property type="match status" value="1"/>
</dbReference>
<dbReference type="PANTHER" id="PTHR32248:SF4">
    <property type="entry name" value="RNA POLYMERASE SIGMA-54 FACTOR"/>
    <property type="match status" value="1"/>
</dbReference>
<keyword evidence="5" id="KW-0805">Transcription regulation</keyword>
<name>A0A1I2KGA3_9CLOT</name>
<evidence type="ECO:0000259" key="9">
    <source>
        <dbReference type="Pfam" id="PF04552"/>
    </source>
</evidence>
<dbReference type="PIRSF" id="PIRSF000774">
    <property type="entry name" value="RpoN"/>
    <property type="match status" value="1"/>
</dbReference>
<keyword evidence="8" id="KW-0804">Transcription</keyword>
<dbReference type="InterPro" id="IPR007634">
    <property type="entry name" value="RNA_pol_sigma_54_DNA-bd"/>
</dbReference>
<dbReference type="Proteomes" id="UP000182135">
    <property type="component" value="Unassembled WGS sequence"/>
</dbReference>
<gene>
    <name evidence="11" type="ORF">SAMN04487885_10546</name>
</gene>
<dbReference type="Gene3D" id="1.10.10.60">
    <property type="entry name" value="Homeodomain-like"/>
    <property type="match status" value="1"/>
</dbReference>
<evidence type="ECO:0000259" key="10">
    <source>
        <dbReference type="Pfam" id="PF04963"/>
    </source>
</evidence>
<dbReference type="STRING" id="1529.SAMN04487885_10546"/>
<accession>A0A1I2KGA3</accession>
<dbReference type="InterPro" id="IPR000394">
    <property type="entry name" value="RNA_pol_sigma_54"/>
</dbReference>
<evidence type="ECO:0000256" key="3">
    <source>
        <dbReference type="ARBA" id="ARBA00022679"/>
    </source>
</evidence>
<dbReference type="GO" id="GO:0001216">
    <property type="term" value="F:DNA-binding transcription activator activity"/>
    <property type="evidence" value="ECO:0007669"/>
    <property type="project" value="InterPro"/>
</dbReference>
<evidence type="ECO:0000256" key="8">
    <source>
        <dbReference type="ARBA" id="ARBA00023163"/>
    </source>
</evidence>
<dbReference type="eggNOG" id="COG1508">
    <property type="taxonomic scope" value="Bacteria"/>
</dbReference>
<keyword evidence="3" id="KW-0808">Transferase</keyword>
<evidence type="ECO:0000313" key="12">
    <source>
        <dbReference type="Proteomes" id="UP000182135"/>
    </source>
</evidence>
<keyword evidence="4" id="KW-0548">Nucleotidyltransferase</keyword>
<dbReference type="NCBIfam" id="TIGR02395">
    <property type="entry name" value="rpoN_sigma"/>
    <property type="match status" value="1"/>
</dbReference>
<dbReference type="AlphaFoldDB" id="A0A1I2KGA3"/>
<dbReference type="InterPro" id="IPR007046">
    <property type="entry name" value="RNA_pol_sigma_54_core-bd"/>
</dbReference>
<protein>
    <submittedName>
        <fullName evidence="11">RNA polymerase, sigma 54 subunit, RpoN/SigL</fullName>
    </submittedName>
</protein>
<evidence type="ECO:0000256" key="1">
    <source>
        <dbReference type="ARBA" id="ARBA00008798"/>
    </source>
</evidence>
<dbReference type="OrthoDB" id="9814402at2"/>
<dbReference type="GO" id="GO:0016987">
    <property type="term" value="F:sigma factor activity"/>
    <property type="evidence" value="ECO:0007669"/>
    <property type="project" value="UniProtKB-KW"/>
</dbReference>
<dbReference type="Pfam" id="PF04963">
    <property type="entry name" value="Sigma54_CBD"/>
    <property type="match status" value="1"/>
</dbReference>
<evidence type="ECO:0000313" key="11">
    <source>
        <dbReference type="EMBL" id="SFF64277.1"/>
    </source>
</evidence>
<dbReference type="GO" id="GO:0000428">
    <property type="term" value="C:DNA-directed RNA polymerase complex"/>
    <property type="evidence" value="ECO:0007669"/>
    <property type="project" value="UniProtKB-KW"/>
</dbReference>
<dbReference type="PROSITE" id="PS00717">
    <property type="entry name" value="SIGMA54_1"/>
    <property type="match status" value="1"/>
</dbReference>
<keyword evidence="12" id="KW-1185">Reference proteome</keyword>
<comment type="similarity">
    <text evidence="1">Belongs to the sigma-54 factor family.</text>
</comment>
<evidence type="ECO:0000256" key="7">
    <source>
        <dbReference type="ARBA" id="ARBA00023125"/>
    </source>
</evidence>